<protein>
    <submittedName>
        <fullName evidence="1">Microsomal dipeptidase</fullName>
        <ecNumber evidence="1">3.4.13.19</ecNumber>
    </submittedName>
</protein>
<reference evidence="1" key="1">
    <citation type="submission" date="2015-10" db="EMBL/GenBank/DDBJ databases">
        <authorList>
            <person name="Gilbert D.G."/>
        </authorList>
    </citation>
    <scope>NUCLEOTIDE SEQUENCE</scope>
</reference>
<dbReference type="GO" id="GO:0070573">
    <property type="term" value="F:metallodipeptidase activity"/>
    <property type="evidence" value="ECO:0007669"/>
    <property type="project" value="InterPro"/>
</dbReference>
<name>A0A160TRX8_9ZZZZ</name>
<dbReference type="PROSITE" id="PS51365">
    <property type="entry name" value="RENAL_DIPEPTIDASE_2"/>
    <property type="match status" value="1"/>
</dbReference>
<keyword evidence="1" id="KW-0645">Protease</keyword>
<dbReference type="InterPro" id="IPR008257">
    <property type="entry name" value="Pept_M19"/>
</dbReference>
<dbReference type="PANTHER" id="PTHR10443">
    <property type="entry name" value="MICROSOMAL DIPEPTIDASE"/>
    <property type="match status" value="1"/>
</dbReference>
<dbReference type="Gene3D" id="3.20.20.140">
    <property type="entry name" value="Metal-dependent hydrolases"/>
    <property type="match status" value="1"/>
</dbReference>
<sequence length="375" mass="40775">MQLSRRELIGALAALPAVSSARAATPSGYPARDYDRAIVIDGLGGLVDPYGKDGDPRFSARGWAELRQSGVSAIHCTVNEVGNEPDVAEKTLRNLAALEEVIADNPDMFVRATSVADIRTAKAAGKVALYYGFQDTSLIGADLSRIELYHGLGVRIIQLTYNKRNLSGDGAIEPDNAGISDLGRRTIEAIEAQKILLDLSHGGQRTVAEAIAYAKRPPIISHSGCRALNDNPRNIRDAEMKALADKGGVFGIYYMPFLVANSRPTREDLLRHFDHALQVCGEDHIAIGTDGMISKTVIDDSARAAQRRFHEERTKKGIAAPGEGPAIFNIVADYDSNLRFRMLADDLSARGWPAARIEKLLGGNLVRLYTEIWGR</sequence>
<dbReference type="EMBL" id="CZQE01000412">
    <property type="protein sequence ID" value="CUS46914.1"/>
    <property type="molecule type" value="Genomic_DNA"/>
</dbReference>
<evidence type="ECO:0000313" key="1">
    <source>
        <dbReference type="EMBL" id="CUS46914.1"/>
    </source>
</evidence>
<dbReference type="InterPro" id="IPR032466">
    <property type="entry name" value="Metal_Hydrolase"/>
</dbReference>
<proteinExistence type="predicted"/>
<dbReference type="GO" id="GO:0006508">
    <property type="term" value="P:proteolysis"/>
    <property type="evidence" value="ECO:0007669"/>
    <property type="project" value="InterPro"/>
</dbReference>
<keyword evidence="1" id="KW-0224">Dipeptidase</keyword>
<dbReference type="AlphaFoldDB" id="A0A160TRX8"/>
<organism evidence="1">
    <name type="scientific">hydrothermal vent metagenome</name>
    <dbReference type="NCBI Taxonomy" id="652676"/>
    <lineage>
        <taxon>unclassified sequences</taxon>
        <taxon>metagenomes</taxon>
        <taxon>ecological metagenomes</taxon>
    </lineage>
</organism>
<dbReference type="PANTHER" id="PTHR10443:SF12">
    <property type="entry name" value="DIPEPTIDASE"/>
    <property type="match status" value="1"/>
</dbReference>
<accession>A0A160TRX8</accession>
<dbReference type="EC" id="3.4.13.19" evidence="1"/>
<gene>
    <name evidence="1" type="ORF">MGWOODY_Smn2780</name>
</gene>
<dbReference type="Pfam" id="PF01244">
    <property type="entry name" value="Peptidase_M19"/>
    <property type="match status" value="1"/>
</dbReference>
<dbReference type="SUPFAM" id="SSF51556">
    <property type="entry name" value="Metallo-dependent hydrolases"/>
    <property type="match status" value="1"/>
</dbReference>
<keyword evidence="1" id="KW-0378">Hydrolase</keyword>